<evidence type="ECO:0000256" key="8">
    <source>
        <dbReference type="PROSITE-ProRule" id="PRU00175"/>
    </source>
</evidence>
<dbReference type="PROSITE" id="PS01282">
    <property type="entry name" value="BIR_REPEAT_1"/>
    <property type="match status" value="1"/>
</dbReference>
<keyword evidence="12" id="KW-1185">Reference proteome</keyword>
<feature type="compositionally biased region" description="Basic and acidic residues" evidence="9">
    <location>
        <begin position="473"/>
        <end position="485"/>
    </location>
</feature>
<organism evidence="11 12">
    <name type="scientific">Folsomia candida</name>
    <name type="common">Springtail</name>
    <dbReference type="NCBI Taxonomy" id="158441"/>
    <lineage>
        <taxon>Eukaryota</taxon>
        <taxon>Metazoa</taxon>
        <taxon>Ecdysozoa</taxon>
        <taxon>Arthropoda</taxon>
        <taxon>Hexapoda</taxon>
        <taxon>Collembola</taxon>
        <taxon>Entomobryomorpha</taxon>
        <taxon>Isotomoidea</taxon>
        <taxon>Isotomidae</taxon>
        <taxon>Proisotominae</taxon>
        <taxon>Folsomia</taxon>
    </lineage>
</organism>
<evidence type="ECO:0000256" key="6">
    <source>
        <dbReference type="ARBA" id="ARBA00022771"/>
    </source>
</evidence>
<dbReference type="InterPro" id="IPR013083">
    <property type="entry name" value="Znf_RING/FYVE/PHD"/>
</dbReference>
<feature type="compositionally biased region" description="Low complexity" evidence="9">
    <location>
        <begin position="397"/>
        <end position="415"/>
    </location>
</feature>
<dbReference type="PROSITE" id="PS50143">
    <property type="entry name" value="BIR_REPEAT_2"/>
    <property type="match status" value="2"/>
</dbReference>
<feature type="compositionally biased region" description="Polar residues" evidence="9">
    <location>
        <begin position="435"/>
        <end position="472"/>
    </location>
</feature>
<evidence type="ECO:0000313" key="11">
    <source>
        <dbReference type="EMBL" id="OXA57614.1"/>
    </source>
</evidence>
<dbReference type="GO" id="GO:0008270">
    <property type="term" value="F:zinc ion binding"/>
    <property type="evidence" value="ECO:0007669"/>
    <property type="project" value="UniProtKB-KW"/>
</dbReference>
<dbReference type="Proteomes" id="UP000198287">
    <property type="component" value="Unassembled WGS sequence"/>
</dbReference>
<keyword evidence="7" id="KW-0862">Zinc</keyword>
<evidence type="ECO:0000256" key="9">
    <source>
        <dbReference type="SAM" id="MobiDB-lite"/>
    </source>
</evidence>
<dbReference type="Pfam" id="PF13920">
    <property type="entry name" value="zf-C3HC4_3"/>
    <property type="match status" value="1"/>
</dbReference>
<keyword evidence="5" id="KW-0479">Metal-binding</keyword>
<dbReference type="OMA" id="WCKGVIA"/>
<evidence type="ECO:0000256" key="7">
    <source>
        <dbReference type="ARBA" id="ARBA00022833"/>
    </source>
</evidence>
<comment type="caution">
    <text evidence="11">The sequence shown here is derived from an EMBL/GenBank/DDBJ whole genome shotgun (WGS) entry which is preliminary data.</text>
</comment>
<evidence type="ECO:0000256" key="2">
    <source>
        <dbReference type="ARBA" id="ARBA00006672"/>
    </source>
</evidence>
<evidence type="ECO:0000256" key="3">
    <source>
        <dbReference type="ARBA" id="ARBA00022490"/>
    </source>
</evidence>
<dbReference type="GO" id="GO:0048471">
    <property type="term" value="C:perinuclear region of cytoplasm"/>
    <property type="evidence" value="ECO:0007669"/>
    <property type="project" value="UniProtKB-ARBA"/>
</dbReference>
<proteinExistence type="inferred from homology"/>
<dbReference type="GO" id="GO:0006915">
    <property type="term" value="P:apoptotic process"/>
    <property type="evidence" value="ECO:0007669"/>
    <property type="project" value="UniProtKB-KW"/>
</dbReference>
<dbReference type="CDD" id="cd00022">
    <property type="entry name" value="BIR"/>
    <property type="match status" value="2"/>
</dbReference>
<dbReference type="STRING" id="158441.A0A226EKU3"/>
<dbReference type="FunFam" id="1.10.1170.10:FF:000002">
    <property type="entry name" value="Baculoviral IAP repeat containing 7"/>
    <property type="match status" value="1"/>
</dbReference>
<dbReference type="OrthoDB" id="774873at2759"/>
<dbReference type="Gene3D" id="3.30.40.10">
    <property type="entry name" value="Zinc/RING finger domain, C3HC4 (zinc finger)"/>
    <property type="match status" value="1"/>
</dbReference>
<dbReference type="GO" id="GO:0043066">
    <property type="term" value="P:negative regulation of apoptotic process"/>
    <property type="evidence" value="ECO:0007669"/>
    <property type="project" value="TreeGrafter"/>
</dbReference>
<dbReference type="SUPFAM" id="SSF57924">
    <property type="entry name" value="Inhibitor of apoptosis (IAP) repeat"/>
    <property type="match status" value="2"/>
</dbReference>
<keyword evidence="6 8" id="KW-0863">Zinc-finger</keyword>
<dbReference type="GO" id="GO:0051726">
    <property type="term" value="P:regulation of cell cycle"/>
    <property type="evidence" value="ECO:0007669"/>
    <property type="project" value="TreeGrafter"/>
</dbReference>
<keyword evidence="3" id="KW-0963">Cytoplasm</keyword>
<evidence type="ECO:0000313" key="12">
    <source>
        <dbReference type="Proteomes" id="UP000198287"/>
    </source>
</evidence>
<dbReference type="GO" id="GO:0031625">
    <property type="term" value="F:ubiquitin protein ligase binding"/>
    <property type="evidence" value="ECO:0007669"/>
    <property type="project" value="UniProtKB-ARBA"/>
</dbReference>
<name>A0A226EKU3_FOLCA</name>
<dbReference type="Pfam" id="PF21290">
    <property type="entry name" value="UBA_BIRC2-3"/>
    <property type="match status" value="1"/>
</dbReference>
<dbReference type="InterPro" id="IPR001841">
    <property type="entry name" value="Znf_RING"/>
</dbReference>
<dbReference type="CDD" id="cd16713">
    <property type="entry name" value="RING-HC_BIRC2_3_7"/>
    <property type="match status" value="1"/>
</dbReference>
<evidence type="ECO:0000256" key="5">
    <source>
        <dbReference type="ARBA" id="ARBA00022723"/>
    </source>
</evidence>
<dbReference type="Gene3D" id="1.10.8.10">
    <property type="entry name" value="DNA helicase RuvA subunit, C-terminal domain"/>
    <property type="match status" value="1"/>
</dbReference>
<feature type="region of interest" description="Disordered" evidence="9">
    <location>
        <begin position="364"/>
        <end position="491"/>
    </location>
</feature>
<dbReference type="SMART" id="SM00184">
    <property type="entry name" value="RING"/>
    <property type="match status" value="1"/>
</dbReference>
<dbReference type="PANTHER" id="PTHR10044">
    <property type="entry name" value="INHIBITOR OF APOPTOSIS"/>
    <property type="match status" value="1"/>
</dbReference>
<dbReference type="GO" id="GO:0005829">
    <property type="term" value="C:cytosol"/>
    <property type="evidence" value="ECO:0007669"/>
    <property type="project" value="UniProtKB-ARBA"/>
</dbReference>
<protein>
    <submittedName>
        <fullName evidence="11">Death-associated inhibitor of apoptosis 2</fullName>
    </submittedName>
</protein>
<dbReference type="GO" id="GO:0005634">
    <property type="term" value="C:nucleus"/>
    <property type="evidence" value="ECO:0007669"/>
    <property type="project" value="TreeGrafter"/>
</dbReference>
<dbReference type="InterPro" id="IPR050784">
    <property type="entry name" value="IAP"/>
</dbReference>
<dbReference type="PANTHER" id="PTHR10044:SF139">
    <property type="entry name" value="DEATH-ASSOCIATED INHIBITOR OF APOPTOSIS 2"/>
    <property type="match status" value="1"/>
</dbReference>
<dbReference type="SMART" id="SM00238">
    <property type="entry name" value="BIR"/>
    <property type="match status" value="2"/>
</dbReference>
<dbReference type="InterPro" id="IPR048875">
    <property type="entry name" value="BIRC2-3-like_UBA"/>
</dbReference>
<dbReference type="GO" id="GO:0031398">
    <property type="term" value="P:positive regulation of protein ubiquitination"/>
    <property type="evidence" value="ECO:0007669"/>
    <property type="project" value="TreeGrafter"/>
</dbReference>
<dbReference type="PROSITE" id="PS50089">
    <property type="entry name" value="ZF_RING_2"/>
    <property type="match status" value="1"/>
</dbReference>
<reference evidence="11 12" key="1">
    <citation type="submission" date="2015-12" db="EMBL/GenBank/DDBJ databases">
        <title>The genome of Folsomia candida.</title>
        <authorList>
            <person name="Faddeeva A."/>
            <person name="Derks M.F."/>
            <person name="Anvar Y."/>
            <person name="Smit S."/>
            <person name="Van Straalen N."/>
            <person name="Roelofs D."/>
        </authorList>
    </citation>
    <scope>NUCLEOTIDE SEQUENCE [LARGE SCALE GENOMIC DNA]</scope>
    <source>
        <strain evidence="11 12">VU population</strain>
        <tissue evidence="11">Whole body</tissue>
    </source>
</reference>
<evidence type="ECO:0000256" key="4">
    <source>
        <dbReference type="ARBA" id="ARBA00022703"/>
    </source>
</evidence>
<dbReference type="FunFam" id="3.30.40.10:FF:000184">
    <property type="entry name" value="Baculoviral IAP repeat containing 2"/>
    <property type="match status" value="1"/>
</dbReference>
<dbReference type="EMBL" id="LNIX01000003">
    <property type="protein sequence ID" value="OXA57614.1"/>
    <property type="molecule type" value="Genomic_DNA"/>
</dbReference>
<gene>
    <name evidence="11" type="ORF">Fcan01_07454</name>
</gene>
<dbReference type="GO" id="GO:0004869">
    <property type="term" value="F:cysteine-type endopeptidase inhibitor activity"/>
    <property type="evidence" value="ECO:0007669"/>
    <property type="project" value="UniProtKB-ARBA"/>
</dbReference>
<dbReference type="AlphaFoldDB" id="A0A226EKU3"/>
<sequence>MIKSAASPSGSRTTVVEPTARMVMPQPSRMDSISSFRSTRDFENLKTERGRLDTFSLPPVWPVTFITPEDCAKAGFFYLQDGDKVQCAFCRGVAGEWEEGDNPSAEHRRHFPRCPFVCNLPVGNIPIGQEMEVAQHSEQEIAAGIDVCGPFLPAGRFLGQEPAASVRGAQPLDGNMNDVATSLAIQVCGSGPMHKNLVTYHSRVKSFTSKWPNTSTGQTPESLAEAGFAYLGHLDHVKCFYCDGGLRNWEPGDDPWLEHARWFPNCSFVMLNKGDGFVKDVSKTKPTVAIPQFQVKPPSQHTHSPRRVSDQELRDLMDTSIVQAALEMGMELSKVKAALQRKIQQTGQAFLTTESLLDAVLRRDPEYESDQDTDNDDDDDVPPRRRCPPLNVSLFNGSGSAGTSEASSSSSAEHSSGSDEESPTTSTPRIVKSPASRSASGDSGVSTMSSENGEDQSAPQSLSTEETSGISNKSDKVKVSRDKDLTNQSEDGFNMDEVKKEIELNAKNNMEEELRKLREATQCKICMDNKVEVVFLPCGHLVSCTRCATALSNCAVCRQPIKAYVKTYLS</sequence>
<evidence type="ECO:0000256" key="1">
    <source>
        <dbReference type="ARBA" id="ARBA00004496"/>
    </source>
</evidence>
<keyword evidence="4" id="KW-0053">Apoptosis</keyword>
<evidence type="ECO:0000259" key="10">
    <source>
        <dbReference type="PROSITE" id="PS50089"/>
    </source>
</evidence>
<dbReference type="GO" id="GO:0043027">
    <property type="term" value="F:cysteine-type endopeptidase inhibitor activity involved in apoptotic process"/>
    <property type="evidence" value="ECO:0007669"/>
    <property type="project" value="UniProtKB-ARBA"/>
</dbReference>
<dbReference type="GO" id="GO:0089720">
    <property type="term" value="F:caspase binding"/>
    <property type="evidence" value="ECO:0007669"/>
    <property type="project" value="UniProtKB-ARBA"/>
</dbReference>
<dbReference type="GO" id="GO:0061630">
    <property type="term" value="F:ubiquitin protein ligase activity"/>
    <property type="evidence" value="ECO:0007669"/>
    <property type="project" value="TreeGrafter"/>
</dbReference>
<comment type="similarity">
    <text evidence="2">Belongs to the IAP family.</text>
</comment>
<dbReference type="Gene3D" id="1.10.1170.10">
    <property type="entry name" value="Inhibitor Of Apoptosis Protein (2mihbC-IAP-1), Chain A"/>
    <property type="match status" value="2"/>
</dbReference>
<accession>A0A226EKU3</accession>
<dbReference type="GO" id="GO:0070936">
    <property type="term" value="P:protein K48-linked ubiquitination"/>
    <property type="evidence" value="ECO:0007669"/>
    <property type="project" value="UniProtKB-ARBA"/>
</dbReference>
<dbReference type="CDD" id="cd14321">
    <property type="entry name" value="UBA_IAPs"/>
    <property type="match status" value="1"/>
</dbReference>
<feature type="compositionally biased region" description="Acidic residues" evidence="9">
    <location>
        <begin position="367"/>
        <end position="380"/>
    </location>
</feature>
<comment type="subcellular location">
    <subcellularLocation>
        <location evidence="1">Cytoplasm</location>
    </subcellularLocation>
</comment>
<dbReference type="InterPro" id="IPR001370">
    <property type="entry name" value="BIR_rpt"/>
</dbReference>
<feature type="domain" description="RING-type" evidence="10">
    <location>
        <begin position="523"/>
        <end position="558"/>
    </location>
</feature>
<dbReference type="Pfam" id="PF00653">
    <property type="entry name" value="BIR"/>
    <property type="match status" value="2"/>
</dbReference>